<name>K5VFQ4_PHACS</name>
<evidence type="ECO:0000313" key="1">
    <source>
        <dbReference type="EMBL" id="EKM61831.1"/>
    </source>
</evidence>
<dbReference type="HOGENOM" id="CLU_033082_3_0_1"/>
<accession>K5VFQ4</accession>
<dbReference type="AlphaFoldDB" id="K5VFQ4"/>
<dbReference type="KEGG" id="pco:PHACADRAFT_180864"/>
<keyword evidence="2" id="KW-1185">Reference proteome</keyword>
<dbReference type="Proteomes" id="UP000008370">
    <property type="component" value="Unassembled WGS sequence"/>
</dbReference>
<proteinExistence type="predicted"/>
<dbReference type="InParanoid" id="K5VFQ4"/>
<dbReference type="EMBL" id="JH930468">
    <property type="protein sequence ID" value="EKM61831.1"/>
    <property type="molecule type" value="Genomic_DNA"/>
</dbReference>
<evidence type="ECO:0008006" key="3">
    <source>
        <dbReference type="Google" id="ProtNLM"/>
    </source>
</evidence>
<sequence>MDIDDTPDLKEPKAEKAAHEVLPDITGFTTDILYARYEELWFEDGNVIVVSHDVTFKLHAGVLKRHSSVFRDLLNEKKATQAEIYEGCQVLRLTDRVGELAELFFIMYDGGSRGFFDWRKPVDFTDLRRVTLTAVKYNVEHIIRETIARLEVPFPVIFDSTRVESSAYIGARPGYPVHCAPDDCIGAVALARAINATHPPAFIVMALYQCSQQTPEGLFEPVQYDGERVPLPRDDLVTCVSTPDRLLEASRKVKSPVLDALESPRCAAQACHASLARLVCDWVREGKLPDFAPLNACDVLFQKHAQKYPDCRLCDSCAAELMDAIDERRREVFDDLGKVFNVPGWPVQTES</sequence>
<dbReference type="STRING" id="650164.K5VFQ4"/>
<organism evidence="1 2">
    <name type="scientific">Phanerochaete carnosa (strain HHB-10118-sp)</name>
    <name type="common">White-rot fungus</name>
    <name type="synonym">Peniophora carnosa</name>
    <dbReference type="NCBI Taxonomy" id="650164"/>
    <lineage>
        <taxon>Eukaryota</taxon>
        <taxon>Fungi</taxon>
        <taxon>Dikarya</taxon>
        <taxon>Basidiomycota</taxon>
        <taxon>Agaricomycotina</taxon>
        <taxon>Agaricomycetes</taxon>
        <taxon>Polyporales</taxon>
        <taxon>Phanerochaetaceae</taxon>
        <taxon>Phanerochaete</taxon>
    </lineage>
</organism>
<dbReference type="RefSeq" id="XP_007391224.1">
    <property type="nucleotide sequence ID" value="XM_007391162.1"/>
</dbReference>
<dbReference type="GeneID" id="18909981"/>
<reference evidence="1 2" key="1">
    <citation type="journal article" date="2012" name="BMC Genomics">
        <title>Comparative genomics of the white-rot fungi, Phanerochaete carnosa and P. chrysosporium, to elucidate the genetic basis of the distinct wood types they colonize.</title>
        <authorList>
            <person name="Suzuki H."/>
            <person name="MacDonald J."/>
            <person name="Syed K."/>
            <person name="Salamov A."/>
            <person name="Hori C."/>
            <person name="Aerts A."/>
            <person name="Henrissat B."/>
            <person name="Wiebenga A."/>
            <person name="vanKuyk P.A."/>
            <person name="Barry K."/>
            <person name="Lindquist E."/>
            <person name="LaButti K."/>
            <person name="Lapidus A."/>
            <person name="Lucas S."/>
            <person name="Coutinho P."/>
            <person name="Gong Y."/>
            <person name="Samejima M."/>
            <person name="Mahadevan R."/>
            <person name="Abou-Zaid M."/>
            <person name="de Vries R.P."/>
            <person name="Igarashi K."/>
            <person name="Yadav J.S."/>
            <person name="Grigoriev I.V."/>
            <person name="Master E.R."/>
        </authorList>
    </citation>
    <scope>NUCLEOTIDE SEQUENCE [LARGE SCALE GENOMIC DNA]</scope>
    <source>
        <strain evidence="1 2">HHB-10118-sp</strain>
    </source>
</reference>
<evidence type="ECO:0000313" key="2">
    <source>
        <dbReference type="Proteomes" id="UP000008370"/>
    </source>
</evidence>
<dbReference type="OrthoDB" id="3036049at2759"/>
<gene>
    <name evidence="1" type="ORF">PHACADRAFT_180864</name>
</gene>
<protein>
    <recommendedName>
        <fullName evidence="3">BTB domain-containing protein</fullName>
    </recommendedName>
</protein>